<proteinExistence type="predicted"/>
<evidence type="ECO:0000256" key="4">
    <source>
        <dbReference type="ARBA" id="ARBA00023163"/>
    </source>
</evidence>
<dbReference type="GO" id="GO:0003677">
    <property type="term" value="F:DNA binding"/>
    <property type="evidence" value="ECO:0007669"/>
    <property type="project" value="UniProtKB-KW"/>
</dbReference>
<dbReference type="AlphaFoldDB" id="A0A2K3M0H4"/>
<evidence type="ECO:0000313" key="7">
    <source>
        <dbReference type="Proteomes" id="UP000236291"/>
    </source>
</evidence>
<keyword evidence="3" id="KW-0238">DNA-binding</keyword>
<dbReference type="GO" id="GO:0005634">
    <property type="term" value="C:nucleus"/>
    <property type="evidence" value="ECO:0007669"/>
    <property type="project" value="UniProtKB-SubCell"/>
</dbReference>
<comment type="subcellular location">
    <subcellularLocation>
        <location evidence="1">Nucleus</location>
    </subcellularLocation>
</comment>
<reference evidence="6 7" key="2">
    <citation type="journal article" date="2017" name="Front. Plant Sci.">
        <title>Gene Classification and Mining of Molecular Markers Useful in Red Clover (Trifolium pratense) Breeding.</title>
        <authorList>
            <person name="Istvanek J."/>
            <person name="Dluhosova J."/>
            <person name="Dluhos P."/>
            <person name="Patkova L."/>
            <person name="Nedelnik J."/>
            <person name="Repkova J."/>
        </authorList>
    </citation>
    <scope>NUCLEOTIDE SEQUENCE [LARGE SCALE GENOMIC DNA]</scope>
    <source>
        <strain evidence="7">cv. Tatra</strain>
        <tissue evidence="6">Young leaves</tissue>
    </source>
</reference>
<keyword evidence="5" id="KW-0539">Nucleus</keyword>
<dbReference type="InterPro" id="IPR015300">
    <property type="entry name" value="DNA-bd_pseudobarrel_sf"/>
</dbReference>
<comment type="caution">
    <text evidence="6">The sequence shown here is derived from an EMBL/GenBank/DDBJ whole genome shotgun (WGS) entry which is preliminary data.</text>
</comment>
<evidence type="ECO:0008006" key="8">
    <source>
        <dbReference type="Google" id="ProtNLM"/>
    </source>
</evidence>
<feature type="non-terminal residue" evidence="6">
    <location>
        <position position="1"/>
    </location>
</feature>
<dbReference type="SUPFAM" id="SSF101936">
    <property type="entry name" value="DNA-binding pseudobarrel domain"/>
    <property type="match status" value="1"/>
</dbReference>
<evidence type="ECO:0000313" key="6">
    <source>
        <dbReference type="EMBL" id="PNX84271.1"/>
    </source>
</evidence>
<name>A0A2K3M0H4_TRIPR</name>
<keyword evidence="2" id="KW-0805">Transcription regulation</keyword>
<keyword evidence="4" id="KW-0804">Transcription</keyword>
<protein>
    <recommendedName>
        <fullName evidence="8">TF-B3 domain-containing protein</fullName>
    </recommendedName>
</protein>
<evidence type="ECO:0000256" key="3">
    <source>
        <dbReference type="ARBA" id="ARBA00023125"/>
    </source>
</evidence>
<organism evidence="6 7">
    <name type="scientific">Trifolium pratense</name>
    <name type="common">Red clover</name>
    <dbReference type="NCBI Taxonomy" id="57577"/>
    <lineage>
        <taxon>Eukaryota</taxon>
        <taxon>Viridiplantae</taxon>
        <taxon>Streptophyta</taxon>
        <taxon>Embryophyta</taxon>
        <taxon>Tracheophyta</taxon>
        <taxon>Spermatophyta</taxon>
        <taxon>Magnoliopsida</taxon>
        <taxon>eudicotyledons</taxon>
        <taxon>Gunneridae</taxon>
        <taxon>Pentapetalae</taxon>
        <taxon>rosids</taxon>
        <taxon>fabids</taxon>
        <taxon>Fabales</taxon>
        <taxon>Fabaceae</taxon>
        <taxon>Papilionoideae</taxon>
        <taxon>50 kb inversion clade</taxon>
        <taxon>NPAAA clade</taxon>
        <taxon>Hologalegina</taxon>
        <taxon>IRL clade</taxon>
        <taxon>Trifolieae</taxon>
        <taxon>Trifolium</taxon>
    </lineage>
</organism>
<evidence type="ECO:0000256" key="5">
    <source>
        <dbReference type="ARBA" id="ARBA00023242"/>
    </source>
</evidence>
<sequence length="81" mass="9456">HLPAWVVHDCLLGLSEIRLRSRTNRRIYNCTILNPGRGPLQRYIGSGWYDYLDDHKPKVGDLLHFSIISPPQIMVVELFRK</sequence>
<evidence type="ECO:0000256" key="1">
    <source>
        <dbReference type="ARBA" id="ARBA00004123"/>
    </source>
</evidence>
<dbReference type="Proteomes" id="UP000236291">
    <property type="component" value="Unassembled WGS sequence"/>
</dbReference>
<evidence type="ECO:0000256" key="2">
    <source>
        <dbReference type="ARBA" id="ARBA00023015"/>
    </source>
</evidence>
<dbReference type="EMBL" id="ASHM01045983">
    <property type="protein sequence ID" value="PNX84271.1"/>
    <property type="molecule type" value="Genomic_DNA"/>
</dbReference>
<reference evidence="6 7" key="1">
    <citation type="journal article" date="2014" name="Am. J. Bot.">
        <title>Genome assembly and annotation for red clover (Trifolium pratense; Fabaceae).</title>
        <authorList>
            <person name="Istvanek J."/>
            <person name="Jaros M."/>
            <person name="Krenek A."/>
            <person name="Repkova J."/>
        </authorList>
    </citation>
    <scope>NUCLEOTIDE SEQUENCE [LARGE SCALE GENOMIC DNA]</scope>
    <source>
        <strain evidence="7">cv. Tatra</strain>
        <tissue evidence="6">Young leaves</tissue>
    </source>
</reference>
<gene>
    <name evidence="6" type="ORF">L195_g040329</name>
</gene>
<accession>A0A2K3M0H4</accession>